<dbReference type="Gene3D" id="3.40.30.10">
    <property type="entry name" value="Glutaredoxin"/>
    <property type="match status" value="1"/>
</dbReference>
<dbReference type="InterPro" id="IPR036249">
    <property type="entry name" value="Thioredoxin-like_sf"/>
</dbReference>
<comment type="caution">
    <text evidence="3">The sequence shown here is derived from an EMBL/GenBank/DDBJ whole genome shotgun (WGS) entry which is preliminary data.</text>
</comment>
<feature type="domain" description="GST N-terminal" evidence="1">
    <location>
        <begin position="6"/>
        <end position="94"/>
    </location>
</feature>
<dbReference type="Proteomes" id="UP001217918">
    <property type="component" value="Unassembled WGS sequence"/>
</dbReference>
<dbReference type="GO" id="GO:0006749">
    <property type="term" value="P:glutathione metabolic process"/>
    <property type="evidence" value="ECO:0007669"/>
    <property type="project" value="TreeGrafter"/>
</dbReference>
<reference evidence="3" key="1">
    <citation type="journal article" date="2023" name="Mol. Plant Microbe Interact.">
        <title>Elucidating the Obligate Nature and Biological Capacity of an Invasive Fungal Corn Pathogen.</title>
        <authorList>
            <person name="MacCready J.S."/>
            <person name="Roggenkamp E.M."/>
            <person name="Gdanetz K."/>
            <person name="Chilvers M.I."/>
        </authorList>
    </citation>
    <scope>NUCLEOTIDE SEQUENCE</scope>
    <source>
        <strain evidence="3">PM02</strain>
    </source>
</reference>
<evidence type="ECO:0000313" key="4">
    <source>
        <dbReference type="Proteomes" id="UP001217918"/>
    </source>
</evidence>
<dbReference type="InterPro" id="IPR004045">
    <property type="entry name" value="Glutathione_S-Trfase_N"/>
</dbReference>
<dbReference type="PROSITE" id="PS50405">
    <property type="entry name" value="GST_CTER"/>
    <property type="match status" value="1"/>
</dbReference>
<keyword evidence="4" id="KW-1185">Reference proteome</keyword>
<feature type="domain" description="GST C-terminal" evidence="2">
    <location>
        <begin position="107"/>
        <end position="240"/>
    </location>
</feature>
<dbReference type="EMBL" id="JAQQPM010000003">
    <property type="protein sequence ID" value="KAK2070449.1"/>
    <property type="molecule type" value="Genomic_DNA"/>
</dbReference>
<dbReference type="CDD" id="cd03192">
    <property type="entry name" value="GST_C_Sigma_like"/>
    <property type="match status" value="1"/>
</dbReference>
<name>A0AAD9I4J3_9PEZI</name>
<dbReference type="InterPro" id="IPR050213">
    <property type="entry name" value="GST_superfamily"/>
</dbReference>
<dbReference type="SUPFAM" id="SSF52833">
    <property type="entry name" value="Thioredoxin-like"/>
    <property type="match status" value="1"/>
</dbReference>
<dbReference type="AlphaFoldDB" id="A0AAD9I4J3"/>
<dbReference type="PROSITE" id="PS50404">
    <property type="entry name" value="GST_NTER"/>
    <property type="match status" value="1"/>
</dbReference>
<evidence type="ECO:0000259" key="1">
    <source>
        <dbReference type="PROSITE" id="PS50404"/>
    </source>
</evidence>
<proteinExistence type="predicted"/>
<evidence type="ECO:0000259" key="2">
    <source>
        <dbReference type="PROSITE" id="PS50405"/>
    </source>
</evidence>
<evidence type="ECO:0000313" key="3">
    <source>
        <dbReference type="EMBL" id="KAK2070449.1"/>
    </source>
</evidence>
<dbReference type="InterPro" id="IPR010987">
    <property type="entry name" value="Glutathione-S-Trfase_C-like"/>
</dbReference>
<dbReference type="PANTHER" id="PTHR11571">
    <property type="entry name" value="GLUTATHIONE S-TRANSFERASE"/>
    <property type="match status" value="1"/>
</dbReference>
<dbReference type="Pfam" id="PF14497">
    <property type="entry name" value="GST_C_3"/>
    <property type="match status" value="1"/>
</dbReference>
<dbReference type="GO" id="GO:0004364">
    <property type="term" value="F:glutathione transferase activity"/>
    <property type="evidence" value="ECO:0007669"/>
    <property type="project" value="TreeGrafter"/>
</dbReference>
<dbReference type="FunFam" id="1.20.1050.10:FF:000051">
    <property type="entry name" value="Glutathione S-transferase"/>
    <property type="match status" value="1"/>
</dbReference>
<protein>
    <recommendedName>
        <fullName evidence="5">Glutathione S-transferase</fullName>
    </recommendedName>
</protein>
<sequence length="254" mass="28185">MTKDDTYHLLYWPGFPGRGELIRLVLEAGGADYTDSALLPDGVNEVMALVQGKAPDDGRNPPVLAPPALRHGDLLISQTPNILLYLGARLGLVPRTAEDDGAVYRVNALALTALDGLCNEVHDCHHPMAVGLYYEDQKVEAARRSEDFVKNRLPKFLGYFERVLGSKSAGEGGWLYGGQMSHADLVLFQCLDGTKYAFPKAMTKLEKEGAYSKVFALHQAVKEVPKIKAYLASDRRQKYGKGLYRYYEELDFEA</sequence>
<gene>
    <name evidence="3" type="ORF">P8C59_004939</name>
</gene>
<accession>A0AAD9I4J3</accession>
<evidence type="ECO:0008006" key="5">
    <source>
        <dbReference type="Google" id="ProtNLM"/>
    </source>
</evidence>
<dbReference type="SUPFAM" id="SSF47616">
    <property type="entry name" value="GST C-terminal domain-like"/>
    <property type="match status" value="1"/>
</dbReference>
<dbReference type="PANTHER" id="PTHR11571:SF263">
    <property type="entry name" value="GLUTATHIONE S-TRANSFERASE"/>
    <property type="match status" value="1"/>
</dbReference>
<dbReference type="InterPro" id="IPR004046">
    <property type="entry name" value="GST_C"/>
</dbReference>
<organism evidence="3 4">
    <name type="scientific">Phyllachora maydis</name>
    <dbReference type="NCBI Taxonomy" id="1825666"/>
    <lineage>
        <taxon>Eukaryota</taxon>
        <taxon>Fungi</taxon>
        <taxon>Dikarya</taxon>
        <taxon>Ascomycota</taxon>
        <taxon>Pezizomycotina</taxon>
        <taxon>Sordariomycetes</taxon>
        <taxon>Sordariomycetidae</taxon>
        <taxon>Phyllachorales</taxon>
        <taxon>Phyllachoraceae</taxon>
        <taxon>Phyllachora</taxon>
    </lineage>
</organism>
<dbReference type="Gene3D" id="1.20.1050.10">
    <property type="match status" value="1"/>
</dbReference>
<dbReference type="InterPro" id="IPR036282">
    <property type="entry name" value="Glutathione-S-Trfase_C_sf"/>
</dbReference>